<organism evidence="1 2">
    <name type="scientific">Araneus ventricosus</name>
    <name type="common">Orbweaver spider</name>
    <name type="synonym">Epeira ventricosa</name>
    <dbReference type="NCBI Taxonomy" id="182803"/>
    <lineage>
        <taxon>Eukaryota</taxon>
        <taxon>Metazoa</taxon>
        <taxon>Ecdysozoa</taxon>
        <taxon>Arthropoda</taxon>
        <taxon>Chelicerata</taxon>
        <taxon>Arachnida</taxon>
        <taxon>Araneae</taxon>
        <taxon>Araneomorphae</taxon>
        <taxon>Entelegynae</taxon>
        <taxon>Araneoidea</taxon>
        <taxon>Araneidae</taxon>
        <taxon>Araneus</taxon>
    </lineage>
</organism>
<evidence type="ECO:0000313" key="2">
    <source>
        <dbReference type="Proteomes" id="UP000499080"/>
    </source>
</evidence>
<evidence type="ECO:0000313" key="1">
    <source>
        <dbReference type="EMBL" id="GBL91474.1"/>
    </source>
</evidence>
<keyword evidence="2" id="KW-1185">Reference proteome</keyword>
<sequence length="103" mass="11780">MHFLPSFIQRCQCGLQASFSTLSQCLHRCTSSELENRCPLNKFFVLGNRSETQAAHPHTWPPELWPNRLNGWDWKKGYELCNRGLLAARPGPSPLNEPSPLDF</sequence>
<dbReference type="Proteomes" id="UP000499080">
    <property type="component" value="Unassembled WGS sequence"/>
</dbReference>
<protein>
    <submittedName>
        <fullName evidence="1">Uncharacterized protein</fullName>
    </submittedName>
</protein>
<name>A0A4Y2BJZ7_ARAVE</name>
<gene>
    <name evidence="1" type="ORF">AVEN_136954_1</name>
</gene>
<accession>A0A4Y2BJZ7</accession>
<dbReference type="EMBL" id="BGPR01000079">
    <property type="protein sequence ID" value="GBL91474.1"/>
    <property type="molecule type" value="Genomic_DNA"/>
</dbReference>
<reference evidence="1 2" key="1">
    <citation type="journal article" date="2019" name="Sci. Rep.">
        <title>Orb-weaving spider Araneus ventricosus genome elucidates the spidroin gene catalogue.</title>
        <authorList>
            <person name="Kono N."/>
            <person name="Nakamura H."/>
            <person name="Ohtoshi R."/>
            <person name="Moran D.A.P."/>
            <person name="Shinohara A."/>
            <person name="Yoshida Y."/>
            <person name="Fujiwara M."/>
            <person name="Mori M."/>
            <person name="Tomita M."/>
            <person name="Arakawa K."/>
        </authorList>
    </citation>
    <scope>NUCLEOTIDE SEQUENCE [LARGE SCALE GENOMIC DNA]</scope>
</reference>
<comment type="caution">
    <text evidence="1">The sequence shown here is derived from an EMBL/GenBank/DDBJ whole genome shotgun (WGS) entry which is preliminary data.</text>
</comment>
<proteinExistence type="predicted"/>
<dbReference type="AlphaFoldDB" id="A0A4Y2BJZ7"/>